<evidence type="ECO:0000313" key="2">
    <source>
        <dbReference type="Proteomes" id="UP001596108"/>
    </source>
</evidence>
<dbReference type="SUPFAM" id="SSF53850">
    <property type="entry name" value="Periplasmic binding protein-like II"/>
    <property type="match status" value="1"/>
</dbReference>
<evidence type="ECO:0000313" key="1">
    <source>
        <dbReference type="EMBL" id="MFC5532036.1"/>
    </source>
</evidence>
<dbReference type="PROSITE" id="PS51257">
    <property type="entry name" value="PROKAR_LIPOPROTEIN"/>
    <property type="match status" value="1"/>
</dbReference>
<dbReference type="InterPro" id="IPR006059">
    <property type="entry name" value="SBP"/>
</dbReference>
<sequence>MNKALYKIVGGAVMTGLIAGLVTGCSGSNNNASNTPSASPAGSAAPSASASAPASQEVAQFPTDNVELSFYYPFGEDTFNTTIKAPLEAKYPNIKLNFVDKMNDEDISQGIVPDIMYLQGITKIDEDLMPKKLEFDLQPFIDKYGIDLSQIQPNLIKDINRRDGKLYGMPYMMIPDALFYNKDIFDKLGVEYPRDSMTWDEIVDLAKQVTRNEGGVQYRGLDFDYPFTLLDQYKRDVPDTVEPTFSTLNKEVYQQWMDRVKTILSIPGNYPSDPQERSGKMLMWGSAFLNDKNVAMYPYWDFTRNLADAVDQGAGFNWDLVSYPQLPENPGVAPTPFTHVLTVSPVSKYPDASVQVLSYLISEDYQTLLSKKAWGGPILTNPAIQDAYATEDPRFAGKNMKAMFAYPPADPSTKPPVRNFEFDILWNGVYDLAKMEKDTNTLLTEWQDQAAKKIQENSGK</sequence>
<gene>
    <name evidence="1" type="ORF">ACFPQ4_21680</name>
</gene>
<protein>
    <submittedName>
        <fullName evidence="1">ABC transporter substrate-binding protein</fullName>
    </submittedName>
</protein>
<comment type="caution">
    <text evidence="1">The sequence shown here is derived from an EMBL/GenBank/DDBJ whole genome shotgun (WGS) entry which is preliminary data.</text>
</comment>
<organism evidence="1 2">
    <name type="scientific">Cohnella yongneupensis</name>
    <dbReference type="NCBI Taxonomy" id="425006"/>
    <lineage>
        <taxon>Bacteria</taxon>
        <taxon>Bacillati</taxon>
        <taxon>Bacillota</taxon>
        <taxon>Bacilli</taxon>
        <taxon>Bacillales</taxon>
        <taxon>Paenibacillaceae</taxon>
        <taxon>Cohnella</taxon>
    </lineage>
</organism>
<proteinExistence type="predicted"/>
<dbReference type="PANTHER" id="PTHR43649">
    <property type="entry name" value="ARABINOSE-BINDING PROTEIN-RELATED"/>
    <property type="match status" value="1"/>
</dbReference>
<accession>A0ABW0R488</accession>
<dbReference type="InterPro" id="IPR050490">
    <property type="entry name" value="Bact_solute-bd_prot1"/>
</dbReference>
<dbReference type="RefSeq" id="WP_378114007.1">
    <property type="nucleotide sequence ID" value="NZ_JBHSNC010000057.1"/>
</dbReference>
<dbReference type="Pfam" id="PF01547">
    <property type="entry name" value="SBP_bac_1"/>
    <property type="match status" value="1"/>
</dbReference>
<dbReference type="EMBL" id="JBHSNC010000057">
    <property type="protein sequence ID" value="MFC5532036.1"/>
    <property type="molecule type" value="Genomic_DNA"/>
</dbReference>
<dbReference type="Gene3D" id="3.40.190.10">
    <property type="entry name" value="Periplasmic binding protein-like II"/>
    <property type="match status" value="1"/>
</dbReference>
<dbReference type="PANTHER" id="PTHR43649:SF12">
    <property type="entry name" value="DIACETYLCHITOBIOSE BINDING PROTEIN DASA"/>
    <property type="match status" value="1"/>
</dbReference>
<name>A0ABW0R488_9BACL</name>
<keyword evidence="2" id="KW-1185">Reference proteome</keyword>
<reference evidence="2" key="1">
    <citation type="journal article" date="2019" name="Int. J. Syst. Evol. Microbiol.">
        <title>The Global Catalogue of Microorganisms (GCM) 10K type strain sequencing project: providing services to taxonomists for standard genome sequencing and annotation.</title>
        <authorList>
            <consortium name="The Broad Institute Genomics Platform"/>
            <consortium name="The Broad Institute Genome Sequencing Center for Infectious Disease"/>
            <person name="Wu L."/>
            <person name="Ma J."/>
        </authorList>
    </citation>
    <scope>NUCLEOTIDE SEQUENCE [LARGE SCALE GENOMIC DNA]</scope>
    <source>
        <strain evidence="2">CGMCC 1.18578</strain>
    </source>
</reference>
<dbReference type="Proteomes" id="UP001596108">
    <property type="component" value="Unassembled WGS sequence"/>
</dbReference>